<name>A0A6J5SED6_9CAUD</name>
<evidence type="ECO:0000313" key="2">
    <source>
        <dbReference type="EMBL" id="CAB4212382.1"/>
    </source>
</evidence>
<organism evidence="2">
    <name type="scientific">uncultured Caudovirales phage</name>
    <dbReference type="NCBI Taxonomy" id="2100421"/>
    <lineage>
        <taxon>Viruses</taxon>
        <taxon>Duplodnaviria</taxon>
        <taxon>Heunggongvirae</taxon>
        <taxon>Uroviricota</taxon>
        <taxon>Caudoviricetes</taxon>
        <taxon>Peduoviridae</taxon>
        <taxon>Maltschvirus</taxon>
        <taxon>Maltschvirus maltsch</taxon>
    </lineage>
</organism>
<protein>
    <submittedName>
        <fullName evidence="2">Uncharacterized protein</fullName>
    </submittedName>
</protein>
<evidence type="ECO:0000313" key="1">
    <source>
        <dbReference type="EMBL" id="CAB4199266.1"/>
    </source>
</evidence>
<accession>A0A6J5SED6</accession>
<gene>
    <name evidence="1" type="ORF">UFOVP1326_32</name>
    <name evidence="2" type="ORF">UFOVP1436_7</name>
</gene>
<dbReference type="EMBL" id="LR797388">
    <property type="protein sequence ID" value="CAB4212382.1"/>
    <property type="molecule type" value="Genomic_DNA"/>
</dbReference>
<reference evidence="2" key="1">
    <citation type="submission" date="2020-05" db="EMBL/GenBank/DDBJ databases">
        <authorList>
            <person name="Chiriac C."/>
            <person name="Salcher M."/>
            <person name="Ghai R."/>
            <person name="Kavagutti S V."/>
        </authorList>
    </citation>
    <scope>NUCLEOTIDE SEQUENCE</scope>
</reference>
<proteinExistence type="predicted"/>
<sequence>MKKMKAVNAGGLPIGEDHPRAKLCNHDVDLILGLRAEVKPNGDHVWSYGTLAVKFDCSKSQIRNIVLGRQRAQNPDHYT</sequence>
<dbReference type="EMBL" id="LR797276">
    <property type="protein sequence ID" value="CAB4199266.1"/>
    <property type="molecule type" value="Genomic_DNA"/>
</dbReference>